<reference evidence="2" key="1">
    <citation type="journal article" date="2022" name="Microbiol. Resour. Announc.">
        <title>Draft Genome Sequences of Eight Mycobacterium montefiorense Strains Isolated from Salamanders in Captivity.</title>
        <authorList>
            <person name="Komine T."/>
            <person name="Ihara H."/>
            <person name="Fukano H."/>
            <person name="Hoshino Y."/>
            <person name="Kurata O."/>
            <person name="Wada S."/>
        </authorList>
    </citation>
    <scope>NUCLEOTIDE SEQUENCE</scope>
    <source>
        <strain evidence="2">NJB18185</strain>
    </source>
</reference>
<reference evidence="2" key="2">
    <citation type="submission" date="2022-04" db="EMBL/GenBank/DDBJ databases">
        <authorList>
            <person name="Komine T."/>
            <person name="Fukano H."/>
            <person name="Wada S."/>
        </authorList>
    </citation>
    <scope>NUCLEOTIDE SEQUENCE</scope>
    <source>
        <strain evidence="2">NJB18185</strain>
    </source>
</reference>
<keyword evidence="1" id="KW-0812">Transmembrane</keyword>
<protein>
    <recommendedName>
        <fullName evidence="4">DUF3060 domain-containing protein</fullName>
    </recommendedName>
</protein>
<comment type="caution">
    <text evidence="2">The sequence shown here is derived from an EMBL/GenBank/DDBJ whole genome shotgun (WGS) entry which is preliminary data.</text>
</comment>
<feature type="transmembrane region" description="Helical" evidence="1">
    <location>
        <begin position="191"/>
        <end position="211"/>
    </location>
</feature>
<evidence type="ECO:0000256" key="1">
    <source>
        <dbReference type="SAM" id="Phobius"/>
    </source>
</evidence>
<accession>A0AA37PQH1</accession>
<dbReference type="EMBL" id="BQYH01000027">
    <property type="protein sequence ID" value="GKU73663.1"/>
    <property type="molecule type" value="Genomic_DNA"/>
</dbReference>
<gene>
    <name evidence="2" type="ORF">NJB18185_34340</name>
</gene>
<name>A0AA37PQH1_9MYCO</name>
<proteinExistence type="predicted"/>
<dbReference type="AlphaFoldDB" id="A0AA37PQH1"/>
<dbReference type="Pfam" id="PF11259">
    <property type="entry name" value="DUF3060"/>
    <property type="match status" value="1"/>
</dbReference>
<evidence type="ECO:0000313" key="3">
    <source>
        <dbReference type="Proteomes" id="UP001139505"/>
    </source>
</evidence>
<feature type="transmembrane region" description="Helical" evidence="1">
    <location>
        <begin position="55"/>
        <end position="71"/>
    </location>
</feature>
<dbReference type="InterPro" id="IPR021417">
    <property type="entry name" value="DUF3060"/>
</dbReference>
<dbReference type="Proteomes" id="UP001139505">
    <property type="component" value="Unassembled WGS sequence"/>
</dbReference>
<sequence length="313" mass="33389">MHVEAVDPGLAPPPRRIPVAFRLAEVLPFRWRYVWTLFMVGIAPIALWIQQPMAFAAVAVLALASIYTMQLRGARVRLGLLQYGRVAEVIAAEPISRATRYNVNLPVAHGWTVTRRRYSGPSTKTKVSYTLDGQRAEIVVRGREYVNGVILADERNPARARCITAFAYDLDRDQTGNWVGALRPKLRVGMACWSIIVIGWLALAGLAATGFRTGLAGDIPAENVPNAGTLHVTGTGTTKTIPCHGGYLSVSGVNNTITVTGHCTSVSVAGKGNGVTVDSTDAISISGTGNVVIYHWGSPKVANTGTSNTVGQG</sequence>
<organism evidence="2 3">
    <name type="scientific">Mycobacterium montefiorense</name>
    <dbReference type="NCBI Taxonomy" id="154654"/>
    <lineage>
        <taxon>Bacteria</taxon>
        <taxon>Bacillati</taxon>
        <taxon>Actinomycetota</taxon>
        <taxon>Actinomycetes</taxon>
        <taxon>Mycobacteriales</taxon>
        <taxon>Mycobacteriaceae</taxon>
        <taxon>Mycobacterium</taxon>
        <taxon>Mycobacterium simiae complex</taxon>
    </lineage>
</organism>
<keyword evidence="1" id="KW-1133">Transmembrane helix</keyword>
<evidence type="ECO:0008006" key="4">
    <source>
        <dbReference type="Google" id="ProtNLM"/>
    </source>
</evidence>
<evidence type="ECO:0000313" key="2">
    <source>
        <dbReference type="EMBL" id="GKU73663.1"/>
    </source>
</evidence>
<keyword evidence="1" id="KW-0472">Membrane</keyword>